<dbReference type="KEGG" id="tti:THITH_10900"/>
<proteinExistence type="inferred from homology"/>
<evidence type="ECO:0000313" key="4">
    <source>
        <dbReference type="EMBL" id="AHE98672.1"/>
    </source>
</evidence>
<sequence length="428" mass="46709">MALGLIALLSGCGGDVAQPNGPAGDQRSLEIWAHAGREEERRTLEAQIDRFRAERPEVRVDLTWIPEGSYNGQVQAAALAGRLPDLLEFDGPYLYSYAWQGHLKPLDERLPERLRKDLLPSIVAQGTYRDGLYGIGTFDSGLGLWGNRARLQAAGARIPDGPGDVWSGDEFDALLEHLAHDDPDGQVLDLKLNYTGEWFSYAFSPLLQSAGGDLVDRAPGGLASGTLDGPESVAAMAAVQSWIRRGRVDPNLDDAAFAQGRVALAWGGHWNFPGYHAALGDDLLLLPLPRLGETMVTGQGSWQWGITRRARDPELALAFIAFLLRPEEVLAMSEANGGVPATRSAVQKSQAYGPGGPLRLFARQLEEGYARPRPRTPAYPVISDAFARAFQDIRHGAEPVQALGWAARRIDREIRDNRHYPDVAEAAR</sequence>
<evidence type="ECO:0000256" key="3">
    <source>
        <dbReference type="ARBA" id="ARBA00022729"/>
    </source>
</evidence>
<dbReference type="EMBL" id="CP007029">
    <property type="protein sequence ID" value="AHE98672.1"/>
    <property type="molecule type" value="Genomic_DNA"/>
</dbReference>
<dbReference type="SUPFAM" id="SSF53850">
    <property type="entry name" value="Periplasmic binding protein-like II"/>
    <property type="match status" value="1"/>
</dbReference>
<dbReference type="InterPro" id="IPR006059">
    <property type="entry name" value="SBP"/>
</dbReference>
<evidence type="ECO:0000256" key="2">
    <source>
        <dbReference type="ARBA" id="ARBA00022448"/>
    </source>
</evidence>
<comment type="similarity">
    <text evidence="1">Belongs to the bacterial solute-binding protein 1 family.</text>
</comment>
<dbReference type="GO" id="GO:1901982">
    <property type="term" value="F:maltose binding"/>
    <property type="evidence" value="ECO:0007669"/>
    <property type="project" value="TreeGrafter"/>
</dbReference>
<dbReference type="GO" id="GO:0055052">
    <property type="term" value="C:ATP-binding cassette (ABC) transporter complex, substrate-binding subunit-containing"/>
    <property type="evidence" value="ECO:0007669"/>
    <property type="project" value="TreeGrafter"/>
</dbReference>
<name>W0DN73_9GAMM</name>
<evidence type="ECO:0000313" key="5">
    <source>
        <dbReference type="Proteomes" id="UP000005289"/>
    </source>
</evidence>
<accession>W0DN73</accession>
<keyword evidence="2" id="KW-0813">Transport</keyword>
<evidence type="ECO:0000256" key="1">
    <source>
        <dbReference type="ARBA" id="ARBA00008520"/>
    </source>
</evidence>
<keyword evidence="5" id="KW-1185">Reference proteome</keyword>
<dbReference type="Proteomes" id="UP000005289">
    <property type="component" value="Chromosome"/>
</dbReference>
<dbReference type="PANTHER" id="PTHR30061">
    <property type="entry name" value="MALTOSE-BINDING PERIPLASMIC PROTEIN"/>
    <property type="match status" value="1"/>
</dbReference>
<dbReference type="Gene3D" id="3.40.190.10">
    <property type="entry name" value="Periplasmic binding protein-like II"/>
    <property type="match status" value="1"/>
</dbReference>
<dbReference type="GO" id="GO:0042956">
    <property type="term" value="P:maltodextrin transmembrane transport"/>
    <property type="evidence" value="ECO:0007669"/>
    <property type="project" value="TreeGrafter"/>
</dbReference>
<dbReference type="AlphaFoldDB" id="W0DN73"/>
<gene>
    <name evidence="4" type="ORF">THITH_10900</name>
</gene>
<dbReference type="HOGENOM" id="CLU_031285_10_4_6"/>
<dbReference type="Pfam" id="PF13416">
    <property type="entry name" value="SBP_bac_8"/>
    <property type="match status" value="1"/>
</dbReference>
<reference evidence="4 5" key="1">
    <citation type="submission" date="2013-12" db="EMBL/GenBank/DDBJ databases">
        <authorList>
            <consortium name="DOE Joint Genome Institute"/>
            <person name="Muyzer G."/>
            <person name="Huntemann M."/>
            <person name="Han J."/>
            <person name="Chen A."/>
            <person name="Kyrpides N."/>
            <person name="Mavromatis K."/>
            <person name="Markowitz V."/>
            <person name="Palaniappan K."/>
            <person name="Ivanova N."/>
            <person name="Schaumberg A."/>
            <person name="Pati A."/>
            <person name="Liolios K."/>
            <person name="Nordberg H.P."/>
            <person name="Cantor M.N."/>
            <person name="Hua S.X."/>
            <person name="Woyke T."/>
        </authorList>
    </citation>
    <scope>NUCLEOTIDE SEQUENCE [LARGE SCALE GENOMIC DNA]</scope>
    <source>
        <strain evidence="4 5">ARh 1</strain>
    </source>
</reference>
<evidence type="ECO:0008006" key="6">
    <source>
        <dbReference type="Google" id="ProtNLM"/>
    </source>
</evidence>
<protein>
    <recommendedName>
        <fullName evidence="6">ABC transporter substrate-binding protein</fullName>
    </recommendedName>
</protein>
<organism evidence="4 5">
    <name type="scientific">Thioalkalivibrio paradoxus ARh 1</name>
    <dbReference type="NCBI Taxonomy" id="713585"/>
    <lineage>
        <taxon>Bacteria</taxon>
        <taxon>Pseudomonadati</taxon>
        <taxon>Pseudomonadota</taxon>
        <taxon>Gammaproteobacteria</taxon>
        <taxon>Chromatiales</taxon>
        <taxon>Ectothiorhodospiraceae</taxon>
        <taxon>Thioalkalivibrio</taxon>
    </lineage>
</organism>
<dbReference type="GO" id="GO:0015768">
    <property type="term" value="P:maltose transport"/>
    <property type="evidence" value="ECO:0007669"/>
    <property type="project" value="TreeGrafter"/>
</dbReference>
<dbReference type="STRING" id="713585.THITH_10900"/>
<keyword evidence="3" id="KW-0732">Signal</keyword>
<dbReference type="PANTHER" id="PTHR30061:SF50">
    <property type="entry name" value="MALTOSE_MALTODEXTRIN-BINDING PERIPLASMIC PROTEIN"/>
    <property type="match status" value="1"/>
</dbReference>